<protein>
    <recommendedName>
        <fullName evidence="1">Flavoprotein domain-containing protein</fullName>
    </recommendedName>
</protein>
<dbReference type="Pfam" id="PF02441">
    <property type="entry name" value="Flavoprotein"/>
    <property type="match status" value="1"/>
</dbReference>
<dbReference type="GO" id="GO:0015937">
    <property type="term" value="P:coenzyme A biosynthetic process"/>
    <property type="evidence" value="ECO:0007669"/>
    <property type="project" value="TreeGrafter"/>
</dbReference>
<gene>
    <name evidence="2" type="ORF">ETSY2_18485</name>
</gene>
<name>W4M783_9BACT</name>
<dbReference type="PANTHER" id="PTHR14359">
    <property type="entry name" value="HOMO-OLIGOMERIC FLAVIN CONTAINING CYS DECARBOXYLASE FAMILY"/>
    <property type="match status" value="1"/>
</dbReference>
<evidence type="ECO:0000313" key="2">
    <source>
        <dbReference type="EMBL" id="ETX06214.1"/>
    </source>
</evidence>
<evidence type="ECO:0000259" key="1">
    <source>
        <dbReference type="Pfam" id="PF02441"/>
    </source>
</evidence>
<reference evidence="2 3" key="1">
    <citation type="journal article" date="2014" name="Nature">
        <title>An environmental bacterial taxon with a large and distinct metabolic repertoire.</title>
        <authorList>
            <person name="Wilson M.C."/>
            <person name="Mori T."/>
            <person name="Ruckert C."/>
            <person name="Uria A.R."/>
            <person name="Helf M.J."/>
            <person name="Takada K."/>
            <person name="Gernert C."/>
            <person name="Steffens U.A."/>
            <person name="Heycke N."/>
            <person name="Schmitt S."/>
            <person name="Rinke C."/>
            <person name="Helfrich E.J."/>
            <person name="Brachmann A.O."/>
            <person name="Gurgui C."/>
            <person name="Wakimoto T."/>
            <person name="Kracht M."/>
            <person name="Crusemann M."/>
            <person name="Hentschel U."/>
            <person name="Abe I."/>
            <person name="Matsunaga S."/>
            <person name="Kalinowski J."/>
            <person name="Takeyama H."/>
            <person name="Piel J."/>
        </authorList>
    </citation>
    <scope>NUCLEOTIDE SEQUENCE [LARGE SCALE GENOMIC DNA]</scope>
    <source>
        <strain evidence="3">TSY2</strain>
    </source>
</reference>
<dbReference type="GO" id="GO:0071513">
    <property type="term" value="C:phosphopantothenoylcysteine decarboxylase complex"/>
    <property type="evidence" value="ECO:0007669"/>
    <property type="project" value="TreeGrafter"/>
</dbReference>
<dbReference type="PATRIC" id="fig|1429439.4.peg.3135"/>
<dbReference type="InterPro" id="IPR003382">
    <property type="entry name" value="Flavoprotein"/>
</dbReference>
<evidence type="ECO:0000313" key="3">
    <source>
        <dbReference type="Proteomes" id="UP000019140"/>
    </source>
</evidence>
<comment type="caution">
    <text evidence="2">The sequence shown here is derived from an EMBL/GenBank/DDBJ whole genome shotgun (WGS) entry which is preliminary data.</text>
</comment>
<dbReference type="EMBL" id="AZHX01000757">
    <property type="protein sequence ID" value="ETX06214.1"/>
    <property type="molecule type" value="Genomic_DNA"/>
</dbReference>
<dbReference type="InterPro" id="IPR036551">
    <property type="entry name" value="Flavin_trans-like"/>
</dbReference>
<accession>W4M783</accession>
<dbReference type="AlphaFoldDB" id="W4M783"/>
<feature type="domain" description="Flavoprotein" evidence="1">
    <location>
        <begin position="6"/>
        <end position="183"/>
    </location>
</feature>
<dbReference type="GO" id="GO:0010181">
    <property type="term" value="F:FMN binding"/>
    <property type="evidence" value="ECO:0007669"/>
    <property type="project" value="TreeGrafter"/>
</dbReference>
<dbReference type="PANTHER" id="PTHR14359:SF6">
    <property type="entry name" value="PHOSPHOPANTOTHENOYLCYSTEINE DECARBOXYLASE"/>
    <property type="match status" value="1"/>
</dbReference>
<dbReference type="GO" id="GO:0004633">
    <property type="term" value="F:phosphopantothenoylcysteine decarboxylase activity"/>
    <property type="evidence" value="ECO:0007669"/>
    <property type="project" value="TreeGrafter"/>
</dbReference>
<sequence>MELKGKKAILAVSGGIAAFKALTVVRLLKRHGADPFVVMTAHATQFIAPDSFAMWSGHPVSTDLFAPLKTWDMEHIALAHDAELVLVVPATANFLTKLATGVADDLLSTLMVVLADRAPVFLAPAMNTHMYTNGVIQHQLNALRQRPHIEVIEPEHGRLASTLEGEGVGRLAEPETILSRVIARMSQVGSMEGSEIK</sequence>
<organism evidence="2 3">
    <name type="scientific">Candidatus Entotheonella gemina</name>
    <dbReference type="NCBI Taxonomy" id="1429439"/>
    <lineage>
        <taxon>Bacteria</taxon>
        <taxon>Pseudomonadati</taxon>
        <taxon>Nitrospinota/Tectimicrobiota group</taxon>
        <taxon>Candidatus Tectimicrobiota</taxon>
        <taxon>Candidatus Entotheonellia</taxon>
        <taxon>Candidatus Entotheonellales</taxon>
        <taxon>Candidatus Entotheonellaceae</taxon>
        <taxon>Candidatus Entotheonella</taxon>
    </lineage>
</organism>
<keyword evidence="3" id="KW-1185">Reference proteome</keyword>
<dbReference type="Proteomes" id="UP000019140">
    <property type="component" value="Unassembled WGS sequence"/>
</dbReference>
<dbReference type="Gene3D" id="3.40.50.1950">
    <property type="entry name" value="Flavin prenyltransferase-like"/>
    <property type="match status" value="1"/>
</dbReference>
<dbReference type="HOGENOM" id="CLU_033319_2_0_7"/>
<proteinExistence type="predicted"/>
<dbReference type="SUPFAM" id="SSF52507">
    <property type="entry name" value="Homo-oligomeric flavin-containing Cys decarboxylases, HFCD"/>
    <property type="match status" value="1"/>
</dbReference>